<keyword evidence="3 6" id="KW-0731">Sigma factor</keyword>
<dbReference type="Pfam" id="PF08281">
    <property type="entry name" value="Sigma70_r4_2"/>
    <property type="match status" value="1"/>
</dbReference>
<dbReference type="InterPro" id="IPR000838">
    <property type="entry name" value="RNA_pol_sigma70_ECF_CS"/>
</dbReference>
<sequence length="187" mass="20131">MTASDEALLAGMAADDQDAAAVFVRRHQARVYGLALFVVGIPAVAEEVAQETFVRAWRHADGFDPRRGRATTWLLAIARHAAIDVLRVRRDVPVDPVIMAERITAQAVGDPDRLADQVATGTTVDAALSHVPREQATAVVLASVFGLSGAEIAERTGVPLGTAKTRIRLGLRHLRDELATSREVDRP</sequence>
<dbReference type="InterPro" id="IPR013324">
    <property type="entry name" value="RNA_pol_sigma_r3/r4-like"/>
</dbReference>
<name>A0ABW7XHD1_9MICO</name>
<evidence type="ECO:0000256" key="3">
    <source>
        <dbReference type="ARBA" id="ARBA00023082"/>
    </source>
</evidence>
<dbReference type="PANTHER" id="PTHR43133">
    <property type="entry name" value="RNA POLYMERASE ECF-TYPE SIGMA FACTO"/>
    <property type="match status" value="1"/>
</dbReference>
<dbReference type="InterPro" id="IPR036388">
    <property type="entry name" value="WH-like_DNA-bd_sf"/>
</dbReference>
<dbReference type="Proteomes" id="UP001611580">
    <property type="component" value="Unassembled WGS sequence"/>
</dbReference>
<evidence type="ECO:0000313" key="9">
    <source>
        <dbReference type="EMBL" id="MFI2486925.1"/>
    </source>
</evidence>
<organism evidence="9 10">
    <name type="scientific">Promicromonospora kroppenstedtii</name>
    <dbReference type="NCBI Taxonomy" id="440482"/>
    <lineage>
        <taxon>Bacteria</taxon>
        <taxon>Bacillati</taxon>
        <taxon>Actinomycetota</taxon>
        <taxon>Actinomycetes</taxon>
        <taxon>Micrococcales</taxon>
        <taxon>Promicromonosporaceae</taxon>
        <taxon>Promicromonospora</taxon>
    </lineage>
</organism>
<dbReference type="SUPFAM" id="SSF88659">
    <property type="entry name" value="Sigma3 and sigma4 domains of RNA polymerase sigma factors"/>
    <property type="match status" value="1"/>
</dbReference>
<feature type="domain" description="RNA polymerase sigma-70 region 2" evidence="7">
    <location>
        <begin position="23"/>
        <end position="90"/>
    </location>
</feature>
<dbReference type="Gene3D" id="1.10.1740.10">
    <property type="match status" value="1"/>
</dbReference>
<evidence type="ECO:0000259" key="8">
    <source>
        <dbReference type="Pfam" id="PF08281"/>
    </source>
</evidence>
<evidence type="ECO:0000313" key="10">
    <source>
        <dbReference type="Proteomes" id="UP001611580"/>
    </source>
</evidence>
<dbReference type="RefSeq" id="WP_397403254.1">
    <property type="nucleotide sequence ID" value="NZ_JBIRYI010000004.1"/>
</dbReference>
<reference evidence="9 10" key="1">
    <citation type="submission" date="2024-10" db="EMBL/GenBank/DDBJ databases">
        <title>The Natural Products Discovery Center: Release of the First 8490 Sequenced Strains for Exploring Actinobacteria Biosynthetic Diversity.</title>
        <authorList>
            <person name="Kalkreuter E."/>
            <person name="Kautsar S.A."/>
            <person name="Yang D."/>
            <person name="Bader C.D."/>
            <person name="Teijaro C.N."/>
            <person name="Fluegel L."/>
            <person name="Davis C.M."/>
            <person name="Simpson J.R."/>
            <person name="Lauterbach L."/>
            <person name="Steele A.D."/>
            <person name="Gui C."/>
            <person name="Meng S."/>
            <person name="Li G."/>
            <person name="Viehrig K."/>
            <person name="Ye F."/>
            <person name="Su P."/>
            <person name="Kiefer A.F."/>
            <person name="Nichols A."/>
            <person name="Cepeda A.J."/>
            <person name="Yan W."/>
            <person name="Fan B."/>
            <person name="Jiang Y."/>
            <person name="Adhikari A."/>
            <person name="Zheng C.-J."/>
            <person name="Schuster L."/>
            <person name="Cowan T.M."/>
            <person name="Smanski M.J."/>
            <person name="Chevrette M.G."/>
            <person name="De Carvalho L.P.S."/>
            <person name="Shen B."/>
        </authorList>
    </citation>
    <scope>NUCLEOTIDE SEQUENCE [LARGE SCALE GENOMIC DNA]</scope>
    <source>
        <strain evidence="9 10">NPDC019481</strain>
    </source>
</reference>
<keyword evidence="5 6" id="KW-0804">Transcription</keyword>
<dbReference type="InterPro" id="IPR014284">
    <property type="entry name" value="RNA_pol_sigma-70_dom"/>
</dbReference>
<evidence type="ECO:0000256" key="6">
    <source>
        <dbReference type="RuleBase" id="RU000716"/>
    </source>
</evidence>
<dbReference type="PANTHER" id="PTHR43133:SF62">
    <property type="entry name" value="RNA POLYMERASE SIGMA FACTOR SIGZ"/>
    <property type="match status" value="1"/>
</dbReference>
<evidence type="ECO:0000256" key="2">
    <source>
        <dbReference type="ARBA" id="ARBA00023015"/>
    </source>
</evidence>
<comment type="caution">
    <text evidence="9">The sequence shown here is derived from an EMBL/GenBank/DDBJ whole genome shotgun (WGS) entry which is preliminary data.</text>
</comment>
<dbReference type="PROSITE" id="PS01063">
    <property type="entry name" value="SIGMA70_ECF"/>
    <property type="match status" value="1"/>
</dbReference>
<dbReference type="InterPro" id="IPR013249">
    <property type="entry name" value="RNA_pol_sigma70_r4_t2"/>
</dbReference>
<gene>
    <name evidence="9" type="ORF">ACH47X_08445</name>
</gene>
<keyword evidence="2 6" id="KW-0805">Transcription regulation</keyword>
<dbReference type="NCBIfam" id="TIGR02937">
    <property type="entry name" value="sigma70-ECF"/>
    <property type="match status" value="1"/>
</dbReference>
<dbReference type="InterPro" id="IPR039425">
    <property type="entry name" value="RNA_pol_sigma-70-like"/>
</dbReference>
<protein>
    <recommendedName>
        <fullName evidence="6">RNA polymerase sigma factor</fullName>
    </recommendedName>
</protein>
<evidence type="ECO:0000256" key="4">
    <source>
        <dbReference type="ARBA" id="ARBA00023125"/>
    </source>
</evidence>
<dbReference type="Pfam" id="PF04542">
    <property type="entry name" value="Sigma70_r2"/>
    <property type="match status" value="1"/>
</dbReference>
<dbReference type="InterPro" id="IPR013325">
    <property type="entry name" value="RNA_pol_sigma_r2"/>
</dbReference>
<dbReference type="Gene3D" id="1.10.10.10">
    <property type="entry name" value="Winged helix-like DNA-binding domain superfamily/Winged helix DNA-binding domain"/>
    <property type="match status" value="1"/>
</dbReference>
<dbReference type="InterPro" id="IPR007627">
    <property type="entry name" value="RNA_pol_sigma70_r2"/>
</dbReference>
<keyword evidence="10" id="KW-1185">Reference proteome</keyword>
<dbReference type="EMBL" id="JBIRYI010000004">
    <property type="protein sequence ID" value="MFI2486925.1"/>
    <property type="molecule type" value="Genomic_DNA"/>
</dbReference>
<dbReference type="SUPFAM" id="SSF88946">
    <property type="entry name" value="Sigma2 domain of RNA polymerase sigma factors"/>
    <property type="match status" value="1"/>
</dbReference>
<evidence type="ECO:0000256" key="5">
    <source>
        <dbReference type="ARBA" id="ARBA00023163"/>
    </source>
</evidence>
<proteinExistence type="inferred from homology"/>
<keyword evidence="4 6" id="KW-0238">DNA-binding</keyword>
<comment type="similarity">
    <text evidence="1 6">Belongs to the sigma-70 factor family. ECF subfamily.</text>
</comment>
<feature type="domain" description="RNA polymerase sigma factor 70 region 4 type 2" evidence="8">
    <location>
        <begin position="124"/>
        <end position="174"/>
    </location>
</feature>
<evidence type="ECO:0000259" key="7">
    <source>
        <dbReference type="Pfam" id="PF04542"/>
    </source>
</evidence>
<evidence type="ECO:0000256" key="1">
    <source>
        <dbReference type="ARBA" id="ARBA00010641"/>
    </source>
</evidence>
<accession>A0ABW7XHD1</accession>